<evidence type="ECO:0000313" key="2">
    <source>
        <dbReference type="Proteomes" id="UP000192847"/>
    </source>
</evidence>
<dbReference type="SUPFAM" id="SSF53448">
    <property type="entry name" value="Nucleotide-diphospho-sugar transferases"/>
    <property type="match status" value="1"/>
</dbReference>
<name>A0ABX3TBU9_9MYCO</name>
<evidence type="ECO:0000313" key="1">
    <source>
        <dbReference type="EMBL" id="ORB73622.1"/>
    </source>
</evidence>
<keyword evidence="1" id="KW-0808">Transferase</keyword>
<sequence length="85" mass="9066">HGVSVQLVAVLDRASQTTRRIVRQHPVLREGDKVLQVEHGDLGLSRNSGIDSADASTVGVLDGDDYCSANWLVEALQVVSEKGNG</sequence>
<dbReference type="CDD" id="cd00761">
    <property type="entry name" value="Glyco_tranf_GTA_type"/>
    <property type="match status" value="1"/>
</dbReference>
<reference evidence="1 2" key="1">
    <citation type="submission" date="2017-02" db="EMBL/GenBank/DDBJ databases">
        <title>The new phylogeny of genus Mycobacterium.</title>
        <authorList>
            <person name="Tortoli E."/>
            <person name="Trovato A."/>
            <person name="Cirillo D.M."/>
        </authorList>
    </citation>
    <scope>NUCLEOTIDE SEQUENCE [LARGE SCALE GENOMIC DNA]</scope>
    <source>
        <strain evidence="1 2">CCUG 56329</strain>
    </source>
</reference>
<dbReference type="Gene3D" id="3.90.550.10">
    <property type="entry name" value="Spore Coat Polysaccharide Biosynthesis Protein SpsA, Chain A"/>
    <property type="match status" value="1"/>
</dbReference>
<dbReference type="InterPro" id="IPR029044">
    <property type="entry name" value="Nucleotide-diphossugar_trans"/>
</dbReference>
<organism evidence="1 2">
    <name type="scientific">Mycobacterium timonense</name>
    <dbReference type="NCBI Taxonomy" id="701043"/>
    <lineage>
        <taxon>Bacteria</taxon>
        <taxon>Bacillati</taxon>
        <taxon>Actinomycetota</taxon>
        <taxon>Actinomycetes</taxon>
        <taxon>Mycobacteriales</taxon>
        <taxon>Mycobacteriaceae</taxon>
        <taxon>Mycobacterium</taxon>
        <taxon>Mycobacterium avium complex (MAC)</taxon>
    </lineage>
</organism>
<gene>
    <name evidence="1" type="ORF">BST46_31050</name>
</gene>
<feature type="non-terminal residue" evidence="1">
    <location>
        <position position="1"/>
    </location>
</feature>
<feature type="non-terminal residue" evidence="1">
    <location>
        <position position="85"/>
    </location>
</feature>
<protein>
    <submittedName>
        <fullName evidence="1">Glycosyl transferase family 2</fullName>
    </submittedName>
</protein>
<dbReference type="EMBL" id="MVIL01001080">
    <property type="protein sequence ID" value="ORB73622.1"/>
    <property type="molecule type" value="Genomic_DNA"/>
</dbReference>
<accession>A0ABX3TBU9</accession>
<keyword evidence="2" id="KW-1185">Reference proteome</keyword>
<dbReference type="Proteomes" id="UP000192847">
    <property type="component" value="Unassembled WGS sequence"/>
</dbReference>
<comment type="caution">
    <text evidence="1">The sequence shown here is derived from an EMBL/GenBank/DDBJ whole genome shotgun (WGS) entry which is preliminary data.</text>
</comment>
<dbReference type="GO" id="GO:0016740">
    <property type="term" value="F:transferase activity"/>
    <property type="evidence" value="ECO:0007669"/>
    <property type="project" value="UniProtKB-KW"/>
</dbReference>
<proteinExistence type="predicted"/>